<keyword evidence="15" id="KW-1185">Reference proteome</keyword>
<dbReference type="SUPFAM" id="SSF57716">
    <property type="entry name" value="Glucocorticoid receptor-like (DNA-binding domain)"/>
    <property type="match status" value="1"/>
</dbReference>
<keyword evidence="9" id="KW-0804">Transcription</keyword>
<comment type="subcellular location">
    <subcellularLocation>
        <location evidence="1">Nucleus</location>
        <location evidence="1">Nucleoplasm</location>
    </subcellularLocation>
</comment>
<evidence type="ECO:0000256" key="12">
    <source>
        <dbReference type="PROSITE-ProRule" id="PRU00309"/>
    </source>
</evidence>
<accession>A0A4S2KR61</accession>
<dbReference type="InterPro" id="IPR038441">
    <property type="entry name" value="THAP_Znf_sf"/>
</dbReference>
<dbReference type="GO" id="GO:0005654">
    <property type="term" value="C:nucleoplasm"/>
    <property type="evidence" value="ECO:0007669"/>
    <property type="project" value="UniProtKB-SubCell"/>
</dbReference>
<evidence type="ECO:0000256" key="9">
    <source>
        <dbReference type="ARBA" id="ARBA00023163"/>
    </source>
</evidence>
<keyword evidence="10" id="KW-0539">Nucleus</keyword>
<name>A0A4S2KR61_9HYME</name>
<protein>
    <recommendedName>
        <fullName evidence="13">THAP-type domain-containing protein</fullName>
    </recommendedName>
</protein>
<dbReference type="PANTHER" id="PTHR46600">
    <property type="entry name" value="THAP DOMAIN-CONTAINING"/>
    <property type="match status" value="1"/>
</dbReference>
<evidence type="ECO:0000256" key="11">
    <source>
        <dbReference type="ARBA" id="ARBA00023306"/>
    </source>
</evidence>
<evidence type="ECO:0000256" key="3">
    <source>
        <dbReference type="ARBA" id="ARBA00022723"/>
    </source>
</evidence>
<feature type="domain" description="THAP-type" evidence="13">
    <location>
        <begin position="5"/>
        <end position="86"/>
    </location>
</feature>
<organism evidence="14 15">
    <name type="scientific">Temnothorax longispinosus</name>
    <dbReference type="NCBI Taxonomy" id="300112"/>
    <lineage>
        <taxon>Eukaryota</taxon>
        <taxon>Metazoa</taxon>
        <taxon>Ecdysozoa</taxon>
        <taxon>Arthropoda</taxon>
        <taxon>Hexapoda</taxon>
        <taxon>Insecta</taxon>
        <taxon>Pterygota</taxon>
        <taxon>Neoptera</taxon>
        <taxon>Endopterygota</taxon>
        <taxon>Hymenoptera</taxon>
        <taxon>Apocrita</taxon>
        <taxon>Aculeata</taxon>
        <taxon>Formicoidea</taxon>
        <taxon>Formicidae</taxon>
        <taxon>Myrmicinae</taxon>
        <taxon>Temnothorax</taxon>
    </lineage>
</organism>
<evidence type="ECO:0000256" key="6">
    <source>
        <dbReference type="ARBA" id="ARBA00023015"/>
    </source>
</evidence>
<dbReference type="EMBL" id="QBLH01001298">
    <property type="protein sequence ID" value="TGZ52335.1"/>
    <property type="molecule type" value="Genomic_DNA"/>
</dbReference>
<dbReference type="SMART" id="SM00692">
    <property type="entry name" value="DM3"/>
    <property type="match status" value="1"/>
</dbReference>
<proteinExistence type="inferred from homology"/>
<reference evidence="14 15" key="1">
    <citation type="journal article" date="2019" name="Philos. Trans. R. Soc. Lond., B, Biol. Sci.">
        <title>Ant behaviour and brain gene expression of defending hosts depend on the ecological success of the intruding social parasite.</title>
        <authorList>
            <person name="Kaur R."/>
            <person name="Stoldt M."/>
            <person name="Jongepier E."/>
            <person name="Feldmeyer B."/>
            <person name="Menzel F."/>
            <person name="Bornberg-Bauer E."/>
            <person name="Foitzik S."/>
        </authorList>
    </citation>
    <scope>NUCLEOTIDE SEQUENCE [LARGE SCALE GENOMIC DNA]</scope>
    <source>
        <tissue evidence="14">Whole body</tissue>
    </source>
</reference>
<keyword evidence="6" id="KW-0805">Transcription regulation</keyword>
<evidence type="ECO:0000256" key="1">
    <source>
        <dbReference type="ARBA" id="ARBA00004642"/>
    </source>
</evidence>
<dbReference type="Proteomes" id="UP000310200">
    <property type="component" value="Unassembled WGS sequence"/>
</dbReference>
<evidence type="ECO:0000256" key="8">
    <source>
        <dbReference type="ARBA" id="ARBA00023125"/>
    </source>
</evidence>
<dbReference type="GO" id="GO:0008270">
    <property type="term" value="F:zinc ion binding"/>
    <property type="evidence" value="ECO:0007669"/>
    <property type="project" value="UniProtKB-KW"/>
</dbReference>
<keyword evidence="8 12" id="KW-0238">DNA-binding</keyword>
<evidence type="ECO:0000256" key="5">
    <source>
        <dbReference type="ARBA" id="ARBA00022833"/>
    </source>
</evidence>
<dbReference type="Gene3D" id="6.20.210.20">
    <property type="entry name" value="THAP domain"/>
    <property type="match status" value="1"/>
</dbReference>
<comment type="caution">
    <text evidence="14">The sequence shown here is derived from an EMBL/GenBank/DDBJ whole genome shotgun (WGS) entry which is preliminary data.</text>
</comment>
<evidence type="ECO:0000313" key="15">
    <source>
        <dbReference type="Proteomes" id="UP000310200"/>
    </source>
</evidence>
<dbReference type="AlphaFoldDB" id="A0A4S2KR61"/>
<evidence type="ECO:0000256" key="7">
    <source>
        <dbReference type="ARBA" id="ARBA00023054"/>
    </source>
</evidence>
<keyword evidence="4 12" id="KW-0863">Zinc-finger</keyword>
<keyword evidence="5" id="KW-0862">Zinc</keyword>
<dbReference type="InterPro" id="IPR026516">
    <property type="entry name" value="THAP1/10"/>
</dbReference>
<dbReference type="GO" id="GO:0043565">
    <property type="term" value="F:sequence-specific DNA binding"/>
    <property type="evidence" value="ECO:0007669"/>
    <property type="project" value="InterPro"/>
</dbReference>
<keyword evidence="7" id="KW-0175">Coiled coil</keyword>
<dbReference type="STRING" id="300112.A0A4S2KR61"/>
<gene>
    <name evidence="14" type="ORF">DBV15_12618</name>
</gene>
<sequence>MYEKMVIACCVPQCKSGKKVPSHKFPKDPIRCQKWVKSLNLHHLENLCANELQKYQVCHKHFREEDYSCSSLRNRFLTNTAIPLLNINNNDDSADVVDILSNVQQQPLQLLEKNESEQQNTVSQSMPIDVSDIQKQIHQQSEQISKQQHLLETFNVQHKILQKEVFKMQQKIYEKDIEEKNKLQQSHCQEKESVIQNCANRLTRLEEEMRIIITPKRNKVLQRRPILRNVTRTANLTPTAKILYNSNVRLKRTNTRLKRLIQRRKKCQEKETSMHKKVNSTGAVQQQFINMLQRNSTVRPQGRRYTV</sequence>
<evidence type="ECO:0000256" key="4">
    <source>
        <dbReference type="ARBA" id="ARBA00022771"/>
    </source>
</evidence>
<dbReference type="PANTHER" id="PTHR46600:SF1">
    <property type="entry name" value="THAP DOMAIN-CONTAINING PROTEIN 1"/>
    <property type="match status" value="1"/>
</dbReference>
<comment type="similarity">
    <text evidence="2">Belongs to the THAP1 family.</text>
</comment>
<keyword evidence="3" id="KW-0479">Metal-binding</keyword>
<dbReference type="SMART" id="SM00980">
    <property type="entry name" value="THAP"/>
    <property type="match status" value="1"/>
</dbReference>
<evidence type="ECO:0000256" key="2">
    <source>
        <dbReference type="ARBA" id="ARBA00006177"/>
    </source>
</evidence>
<dbReference type="InterPro" id="IPR006612">
    <property type="entry name" value="THAP_Znf"/>
</dbReference>
<dbReference type="Pfam" id="PF05485">
    <property type="entry name" value="THAP"/>
    <property type="match status" value="1"/>
</dbReference>
<evidence type="ECO:0000256" key="10">
    <source>
        <dbReference type="ARBA" id="ARBA00023242"/>
    </source>
</evidence>
<keyword evidence="11" id="KW-0131">Cell cycle</keyword>
<evidence type="ECO:0000259" key="13">
    <source>
        <dbReference type="PROSITE" id="PS50950"/>
    </source>
</evidence>
<evidence type="ECO:0000313" key="14">
    <source>
        <dbReference type="EMBL" id="TGZ52335.1"/>
    </source>
</evidence>
<dbReference type="PROSITE" id="PS50950">
    <property type="entry name" value="ZF_THAP"/>
    <property type="match status" value="1"/>
</dbReference>